<accession>A0ABQ7MR42</accession>
<dbReference type="EMBL" id="JADBGQ010000004">
    <property type="protein sequence ID" value="KAG5400331.1"/>
    <property type="molecule type" value="Genomic_DNA"/>
</dbReference>
<organism evidence="1 2">
    <name type="scientific">Brassica rapa subsp. trilocularis</name>
    <dbReference type="NCBI Taxonomy" id="1813537"/>
    <lineage>
        <taxon>Eukaryota</taxon>
        <taxon>Viridiplantae</taxon>
        <taxon>Streptophyta</taxon>
        <taxon>Embryophyta</taxon>
        <taxon>Tracheophyta</taxon>
        <taxon>Spermatophyta</taxon>
        <taxon>Magnoliopsida</taxon>
        <taxon>eudicotyledons</taxon>
        <taxon>Gunneridae</taxon>
        <taxon>Pentapetalae</taxon>
        <taxon>rosids</taxon>
        <taxon>malvids</taxon>
        <taxon>Brassicales</taxon>
        <taxon>Brassicaceae</taxon>
        <taxon>Brassiceae</taxon>
        <taxon>Brassica</taxon>
    </lineage>
</organism>
<gene>
    <name evidence="1" type="primary">A04p011730.1_BraROA</name>
    <name evidence="1" type="ORF">IGI04_014938</name>
</gene>
<evidence type="ECO:0000313" key="1">
    <source>
        <dbReference type="EMBL" id="KAG5400331.1"/>
    </source>
</evidence>
<sequence length="60" mass="7209">MSKLEENDHVVTREYKYPTKLRSLRLTLEAKKKWGSWMMYLKDSLVLVLSIPRFHSNNII</sequence>
<dbReference type="Proteomes" id="UP000823674">
    <property type="component" value="Chromosome A04"/>
</dbReference>
<reference evidence="1 2" key="1">
    <citation type="submission" date="2021-03" db="EMBL/GenBank/DDBJ databases">
        <authorList>
            <person name="King G.J."/>
            <person name="Bancroft I."/>
            <person name="Baten A."/>
            <person name="Bloomfield J."/>
            <person name="Borpatragohain P."/>
            <person name="He Z."/>
            <person name="Irish N."/>
            <person name="Irwin J."/>
            <person name="Liu K."/>
            <person name="Mauleon R.P."/>
            <person name="Moore J."/>
            <person name="Morris R."/>
            <person name="Ostergaard L."/>
            <person name="Wang B."/>
            <person name="Wells R."/>
        </authorList>
    </citation>
    <scope>NUCLEOTIDE SEQUENCE [LARGE SCALE GENOMIC DNA]</scope>
    <source>
        <strain evidence="1">R-o-18</strain>
        <tissue evidence="1">Leaf</tissue>
    </source>
</reference>
<name>A0ABQ7MR42_BRACM</name>
<keyword evidence="2" id="KW-1185">Reference proteome</keyword>
<protein>
    <submittedName>
        <fullName evidence="1">Uncharacterized protein</fullName>
    </submittedName>
</protein>
<proteinExistence type="predicted"/>
<comment type="caution">
    <text evidence="1">The sequence shown here is derived from an EMBL/GenBank/DDBJ whole genome shotgun (WGS) entry which is preliminary data.</text>
</comment>
<evidence type="ECO:0000313" key="2">
    <source>
        <dbReference type="Proteomes" id="UP000823674"/>
    </source>
</evidence>